<dbReference type="Proteomes" id="UP001462640">
    <property type="component" value="Unassembled WGS sequence"/>
</dbReference>
<protein>
    <submittedName>
        <fullName evidence="2">SIMPL domain-containing protein</fullName>
    </submittedName>
</protein>
<feature type="chain" id="PRO_5047339517" evidence="1">
    <location>
        <begin position="25"/>
        <end position="243"/>
    </location>
</feature>
<sequence length="243" mass="25499">MKKRLHRAAWAGLILGSAALPALAQQAASPLPRDRLNLSATASVEVTRDTLGVVFSTTKDGNNAAAVQLALKQALEAALAEAKKIAKPGQVEVQTGNFSMYPRYGSKNGQTYINGWQGSAELMVEGKNIGAISELTGRIGTMNIARVGYSLSKEAREQQESAVVAQAIAQFKARAAEYAKQFGFSAYEIGEVSVNTQDAAPMPMAAPALRMKAAGASMDEALPVEAGKATVSVSVNGSVVMKR</sequence>
<dbReference type="InterPro" id="IPR007497">
    <property type="entry name" value="SIMPL/DUF541"/>
</dbReference>
<accession>A0ABV0GI15</accession>
<dbReference type="InterPro" id="IPR052022">
    <property type="entry name" value="26kDa_periplasmic_antigen"/>
</dbReference>
<organism evidence="2 3">
    <name type="scientific">Roseateles flavus</name>
    <dbReference type="NCBI Taxonomy" id="3149041"/>
    <lineage>
        <taxon>Bacteria</taxon>
        <taxon>Pseudomonadati</taxon>
        <taxon>Pseudomonadota</taxon>
        <taxon>Betaproteobacteria</taxon>
        <taxon>Burkholderiales</taxon>
        <taxon>Sphaerotilaceae</taxon>
        <taxon>Roseateles</taxon>
    </lineage>
</organism>
<keyword evidence="1" id="KW-0732">Signal</keyword>
<comment type="caution">
    <text evidence="2">The sequence shown here is derived from an EMBL/GenBank/DDBJ whole genome shotgun (WGS) entry which is preliminary data.</text>
</comment>
<reference evidence="2 3" key="1">
    <citation type="submission" date="2024-05" db="EMBL/GenBank/DDBJ databases">
        <title>Roseateles sp. 2.12 16S ribosomal RNA gene Genome sequencing and assembly.</title>
        <authorList>
            <person name="Woo H."/>
        </authorList>
    </citation>
    <scope>NUCLEOTIDE SEQUENCE [LARGE SCALE GENOMIC DNA]</scope>
    <source>
        <strain evidence="2 3">2.12</strain>
    </source>
</reference>
<keyword evidence="3" id="KW-1185">Reference proteome</keyword>
<evidence type="ECO:0000313" key="2">
    <source>
        <dbReference type="EMBL" id="MEO3714701.1"/>
    </source>
</evidence>
<name>A0ABV0GI15_9BURK</name>
<dbReference type="EMBL" id="JBDPZC010000009">
    <property type="protein sequence ID" value="MEO3714701.1"/>
    <property type="molecule type" value="Genomic_DNA"/>
</dbReference>
<dbReference type="Gene3D" id="3.30.110.170">
    <property type="entry name" value="Protein of unknown function (DUF541), domain 1"/>
    <property type="match status" value="1"/>
</dbReference>
<dbReference type="Pfam" id="PF04402">
    <property type="entry name" value="SIMPL"/>
    <property type="match status" value="1"/>
</dbReference>
<feature type="signal peptide" evidence="1">
    <location>
        <begin position="1"/>
        <end position="24"/>
    </location>
</feature>
<evidence type="ECO:0000256" key="1">
    <source>
        <dbReference type="SAM" id="SignalP"/>
    </source>
</evidence>
<dbReference type="Gene3D" id="3.30.70.2970">
    <property type="entry name" value="Protein of unknown function (DUF541), domain 2"/>
    <property type="match status" value="1"/>
</dbReference>
<dbReference type="PANTHER" id="PTHR34387:SF1">
    <property type="entry name" value="PERIPLASMIC IMMUNOGENIC PROTEIN"/>
    <property type="match status" value="1"/>
</dbReference>
<gene>
    <name evidence="2" type="ORF">ABDJ40_18175</name>
</gene>
<dbReference type="PANTHER" id="PTHR34387">
    <property type="entry name" value="SLR1258 PROTEIN"/>
    <property type="match status" value="1"/>
</dbReference>
<proteinExistence type="predicted"/>
<evidence type="ECO:0000313" key="3">
    <source>
        <dbReference type="Proteomes" id="UP001462640"/>
    </source>
</evidence>
<dbReference type="RefSeq" id="WP_347611777.1">
    <property type="nucleotide sequence ID" value="NZ_JBDPZC010000009.1"/>
</dbReference>